<reference evidence="1 2" key="1">
    <citation type="journal article" date="2020" name="Cell">
        <title>Large-Scale Comparative Analyses of Tick Genomes Elucidate Their Genetic Diversity and Vector Capacities.</title>
        <authorList>
            <consortium name="Tick Genome and Microbiome Consortium (TIGMIC)"/>
            <person name="Jia N."/>
            <person name="Wang J."/>
            <person name="Shi W."/>
            <person name="Du L."/>
            <person name="Sun Y."/>
            <person name="Zhan W."/>
            <person name="Jiang J.F."/>
            <person name="Wang Q."/>
            <person name="Zhang B."/>
            <person name="Ji P."/>
            <person name="Bell-Sakyi L."/>
            <person name="Cui X.M."/>
            <person name="Yuan T.T."/>
            <person name="Jiang B.G."/>
            <person name="Yang W.F."/>
            <person name="Lam T.T."/>
            <person name="Chang Q.C."/>
            <person name="Ding S.J."/>
            <person name="Wang X.J."/>
            <person name="Zhu J.G."/>
            <person name="Ruan X.D."/>
            <person name="Zhao L."/>
            <person name="Wei J.T."/>
            <person name="Ye R.Z."/>
            <person name="Que T.C."/>
            <person name="Du C.H."/>
            <person name="Zhou Y.H."/>
            <person name="Cheng J.X."/>
            <person name="Dai P.F."/>
            <person name="Guo W.B."/>
            <person name="Han X.H."/>
            <person name="Huang E.J."/>
            <person name="Li L.F."/>
            <person name="Wei W."/>
            <person name="Gao Y.C."/>
            <person name="Liu J.Z."/>
            <person name="Shao H.Z."/>
            <person name="Wang X."/>
            <person name="Wang C.C."/>
            <person name="Yang T.C."/>
            <person name="Huo Q.B."/>
            <person name="Li W."/>
            <person name="Chen H.Y."/>
            <person name="Chen S.E."/>
            <person name="Zhou L.G."/>
            <person name="Ni X.B."/>
            <person name="Tian J.H."/>
            <person name="Sheng Y."/>
            <person name="Liu T."/>
            <person name="Pan Y.S."/>
            <person name="Xia L.Y."/>
            <person name="Li J."/>
            <person name="Zhao F."/>
            <person name="Cao W.C."/>
        </authorList>
    </citation>
    <scope>NUCLEOTIDE SEQUENCE [LARGE SCALE GENOMIC DNA]</scope>
    <source>
        <strain evidence="1">HaeL-2018</strain>
    </source>
</reference>
<evidence type="ECO:0000313" key="1">
    <source>
        <dbReference type="EMBL" id="KAH9384346.1"/>
    </source>
</evidence>
<proteinExistence type="predicted"/>
<dbReference type="EMBL" id="JABSTR010002181">
    <property type="protein sequence ID" value="KAH9384346.1"/>
    <property type="molecule type" value="Genomic_DNA"/>
</dbReference>
<comment type="caution">
    <text evidence="1">The sequence shown here is derived from an EMBL/GenBank/DDBJ whole genome shotgun (WGS) entry which is preliminary data.</text>
</comment>
<dbReference type="VEuPathDB" id="VectorBase:HLOH_061205"/>
<name>A0A9J6HB87_HAELO</name>
<gene>
    <name evidence="1" type="ORF">HPB48_026352</name>
</gene>
<evidence type="ECO:0000313" key="2">
    <source>
        <dbReference type="Proteomes" id="UP000821853"/>
    </source>
</evidence>
<organism evidence="1 2">
    <name type="scientific">Haemaphysalis longicornis</name>
    <name type="common">Bush tick</name>
    <dbReference type="NCBI Taxonomy" id="44386"/>
    <lineage>
        <taxon>Eukaryota</taxon>
        <taxon>Metazoa</taxon>
        <taxon>Ecdysozoa</taxon>
        <taxon>Arthropoda</taxon>
        <taxon>Chelicerata</taxon>
        <taxon>Arachnida</taxon>
        <taxon>Acari</taxon>
        <taxon>Parasitiformes</taxon>
        <taxon>Ixodida</taxon>
        <taxon>Ixodoidea</taxon>
        <taxon>Ixodidae</taxon>
        <taxon>Haemaphysalinae</taxon>
        <taxon>Haemaphysalis</taxon>
    </lineage>
</organism>
<dbReference type="Proteomes" id="UP000821853">
    <property type="component" value="Unassembled WGS sequence"/>
</dbReference>
<keyword evidence="2" id="KW-1185">Reference proteome</keyword>
<protein>
    <submittedName>
        <fullName evidence="1">Uncharacterized protein</fullName>
    </submittedName>
</protein>
<accession>A0A9J6HB87</accession>
<dbReference type="AlphaFoldDB" id="A0A9J6HB87"/>
<sequence>MNPTAAYVPWPPGNTAPLPLLPRTVNLKLTDNTYLVKADPRTIRRAIQQSSPLDKEYRDLIIRLRRRQNLLAVDAYRHSTAEKLFALQQLTILGKSYLTILYGANNTDDSQGVIHAVSLDVSQYFV</sequence>